<dbReference type="PANTHER" id="PTHR46377:SF1">
    <property type="entry name" value="DUAL SPECIFICITY PROTEIN PHOSPHATASE 19"/>
    <property type="match status" value="1"/>
</dbReference>
<dbReference type="Pfam" id="PF00782">
    <property type="entry name" value="DSPc"/>
    <property type="match status" value="1"/>
</dbReference>
<dbReference type="GO" id="GO:0008579">
    <property type="term" value="F:JUN kinase phosphatase activity"/>
    <property type="evidence" value="ECO:0007669"/>
    <property type="project" value="TreeGrafter"/>
</dbReference>
<dbReference type="PROSITE" id="PS50054">
    <property type="entry name" value="TYR_PHOSPHATASE_DUAL"/>
    <property type="match status" value="1"/>
</dbReference>
<accession>A0A1I8PYL7</accession>
<dbReference type="OrthoDB" id="10252009at2759"/>
<dbReference type="SUPFAM" id="SSF52799">
    <property type="entry name" value="(Phosphotyrosine protein) phosphatases II"/>
    <property type="match status" value="1"/>
</dbReference>
<gene>
    <name evidence="5" type="primary">106094768</name>
</gene>
<keyword evidence="2" id="KW-0904">Protein phosphatase</keyword>
<evidence type="ECO:0000313" key="5">
    <source>
        <dbReference type="EnsemblMetazoa" id="SCAU012254-PA"/>
    </source>
</evidence>
<dbReference type="InterPro" id="IPR020422">
    <property type="entry name" value="TYR_PHOSPHATASE_DUAL_dom"/>
</dbReference>
<dbReference type="SMART" id="SM00195">
    <property type="entry name" value="DSPc"/>
    <property type="match status" value="1"/>
</dbReference>
<dbReference type="EnsemblMetazoa" id="SCAU012254-RA">
    <property type="protein sequence ID" value="SCAU012254-PA"/>
    <property type="gene ID" value="SCAU012254"/>
</dbReference>
<dbReference type="Proteomes" id="UP000095300">
    <property type="component" value="Unassembled WGS sequence"/>
</dbReference>
<dbReference type="Gene3D" id="3.90.190.10">
    <property type="entry name" value="Protein tyrosine phosphatase superfamily"/>
    <property type="match status" value="1"/>
</dbReference>
<dbReference type="InterPro" id="IPR016130">
    <property type="entry name" value="Tyr_Pase_AS"/>
</dbReference>
<keyword evidence="1" id="KW-0378">Hydrolase</keyword>
<feature type="domain" description="Tyrosine-protein phosphatase" evidence="3">
    <location>
        <begin position="37"/>
        <end position="180"/>
    </location>
</feature>
<dbReference type="VEuPathDB" id="VectorBase:SCAU012254"/>
<evidence type="ECO:0008006" key="7">
    <source>
        <dbReference type="Google" id="ProtNLM"/>
    </source>
</evidence>
<keyword evidence="6" id="KW-1185">Reference proteome</keyword>
<evidence type="ECO:0000259" key="4">
    <source>
        <dbReference type="PROSITE" id="PS50056"/>
    </source>
</evidence>
<name>A0A1I8PYL7_STOCA</name>
<protein>
    <recommendedName>
        <fullName evidence="7">Dual specificity protein phosphatase 19</fullName>
    </recommendedName>
</protein>
<dbReference type="PROSITE" id="PS50056">
    <property type="entry name" value="TYR_PHOSPHATASE_2"/>
    <property type="match status" value="1"/>
</dbReference>
<dbReference type="InterPro" id="IPR029021">
    <property type="entry name" value="Prot-tyrosine_phosphatase-like"/>
</dbReference>
<proteinExistence type="predicted"/>
<reference evidence="5" key="1">
    <citation type="submission" date="2020-05" db="UniProtKB">
        <authorList>
            <consortium name="EnsemblMetazoa"/>
        </authorList>
    </citation>
    <scope>IDENTIFICATION</scope>
    <source>
        <strain evidence="5">USDA</strain>
    </source>
</reference>
<evidence type="ECO:0000256" key="1">
    <source>
        <dbReference type="ARBA" id="ARBA00022801"/>
    </source>
</evidence>
<dbReference type="InterPro" id="IPR000340">
    <property type="entry name" value="Dual-sp_phosphatase_cat-dom"/>
</dbReference>
<evidence type="ECO:0000256" key="2">
    <source>
        <dbReference type="ARBA" id="ARBA00022912"/>
    </source>
</evidence>
<evidence type="ECO:0000259" key="3">
    <source>
        <dbReference type="PROSITE" id="PS50054"/>
    </source>
</evidence>
<dbReference type="PROSITE" id="PS00383">
    <property type="entry name" value="TYR_PHOSPHATASE_1"/>
    <property type="match status" value="1"/>
</dbReference>
<dbReference type="PANTHER" id="PTHR46377">
    <property type="entry name" value="DUAL SPECIFICITY PROTEIN PHOSPHATASE 19"/>
    <property type="match status" value="1"/>
</dbReference>
<dbReference type="AlphaFoldDB" id="A0A1I8PYL7"/>
<organism evidence="5 6">
    <name type="scientific">Stomoxys calcitrans</name>
    <name type="common">Stable fly</name>
    <name type="synonym">Conops calcitrans</name>
    <dbReference type="NCBI Taxonomy" id="35570"/>
    <lineage>
        <taxon>Eukaryota</taxon>
        <taxon>Metazoa</taxon>
        <taxon>Ecdysozoa</taxon>
        <taxon>Arthropoda</taxon>
        <taxon>Hexapoda</taxon>
        <taxon>Insecta</taxon>
        <taxon>Pterygota</taxon>
        <taxon>Neoptera</taxon>
        <taxon>Endopterygota</taxon>
        <taxon>Diptera</taxon>
        <taxon>Brachycera</taxon>
        <taxon>Muscomorpha</taxon>
        <taxon>Muscoidea</taxon>
        <taxon>Muscidae</taxon>
        <taxon>Stomoxys</taxon>
    </lineage>
</organism>
<dbReference type="GO" id="GO:0005737">
    <property type="term" value="C:cytoplasm"/>
    <property type="evidence" value="ECO:0007669"/>
    <property type="project" value="TreeGrafter"/>
</dbReference>
<dbReference type="InterPro" id="IPR000387">
    <property type="entry name" value="Tyr_Pase_dom"/>
</dbReference>
<feature type="domain" description="Tyrosine specific protein phosphatases" evidence="4">
    <location>
        <begin position="108"/>
        <end position="160"/>
    </location>
</feature>
<evidence type="ECO:0000313" key="6">
    <source>
        <dbReference type="Proteomes" id="UP000095300"/>
    </source>
</evidence>
<sequence>MSLLDALQAKRSKLKSCQTIVTNAAGERFMENTSTQEMQKLVTDKTYGFVVDTKPDYKPACILEDFLYLGSQDAVTLENIEQYQLTHILTCLDLPEASLKDVIFKEAFDFIESARLLEAGRVLVHCNAGVSRSASVVIAYLMRYSDMDFEKAFKHVKSRRECIQPNAGFMRQLREFEQVD</sequence>
<dbReference type="CDD" id="cd14498">
    <property type="entry name" value="DSP"/>
    <property type="match status" value="1"/>
</dbReference>